<comment type="similarity">
    <text evidence="5">Belongs to the ligand-gated ion channel (TC 1.A.9) family.</text>
</comment>
<gene>
    <name evidence="8" type="ORF">MMEN_LOCUS15786</name>
</gene>
<evidence type="ECO:0000256" key="5">
    <source>
        <dbReference type="RuleBase" id="RU000687"/>
    </source>
</evidence>
<dbReference type="Pfam" id="PF02932">
    <property type="entry name" value="Neur_chan_memb"/>
    <property type="match status" value="1"/>
</dbReference>
<evidence type="ECO:0000259" key="6">
    <source>
        <dbReference type="Pfam" id="PF02931"/>
    </source>
</evidence>
<dbReference type="GO" id="GO:0016020">
    <property type="term" value="C:membrane"/>
    <property type="evidence" value="ECO:0007669"/>
    <property type="project" value="UniProtKB-SubCell"/>
</dbReference>
<feature type="domain" description="Neurotransmitter-gated ion-channel transmembrane" evidence="7">
    <location>
        <begin position="143"/>
        <end position="198"/>
    </location>
</feature>
<feature type="transmembrane region" description="Helical" evidence="5">
    <location>
        <begin position="172"/>
        <end position="189"/>
    </location>
</feature>
<keyword evidence="9" id="KW-1185">Reference proteome</keyword>
<dbReference type="InterPro" id="IPR038050">
    <property type="entry name" value="Neuro_actylchol_rec"/>
</dbReference>
<dbReference type="GO" id="GO:0005230">
    <property type="term" value="F:extracellular ligand-gated monoatomic ion channel activity"/>
    <property type="evidence" value="ECO:0007669"/>
    <property type="project" value="InterPro"/>
</dbReference>
<feature type="transmembrane region" description="Helical" evidence="5">
    <location>
        <begin position="137"/>
        <end position="160"/>
    </location>
</feature>
<evidence type="ECO:0000256" key="3">
    <source>
        <dbReference type="ARBA" id="ARBA00022989"/>
    </source>
</evidence>
<evidence type="ECO:0000259" key="7">
    <source>
        <dbReference type="Pfam" id="PF02932"/>
    </source>
</evidence>
<protein>
    <submittedName>
        <fullName evidence="8">(Atlantic silverside) hypothetical protein</fullName>
    </submittedName>
</protein>
<dbReference type="InterPro" id="IPR006202">
    <property type="entry name" value="Neur_chan_lig-bd"/>
</dbReference>
<keyword evidence="5" id="KW-0406">Ion transport</keyword>
<dbReference type="Gene3D" id="1.20.58.390">
    <property type="entry name" value="Neurotransmitter-gated ion-channel transmembrane domain"/>
    <property type="match status" value="1"/>
</dbReference>
<evidence type="ECO:0000313" key="9">
    <source>
        <dbReference type="Proteomes" id="UP000677803"/>
    </source>
</evidence>
<keyword evidence="4 5" id="KW-0472">Membrane</keyword>
<dbReference type="EMBL" id="CAJRST010031112">
    <property type="protein sequence ID" value="CAG5972443.1"/>
    <property type="molecule type" value="Genomic_DNA"/>
</dbReference>
<comment type="subcellular location">
    <subcellularLocation>
        <location evidence="1">Membrane</location>
        <topology evidence="1">Multi-pass membrane protein</topology>
    </subcellularLocation>
</comment>
<keyword evidence="2 5" id="KW-0812">Transmembrane</keyword>
<keyword evidence="5" id="KW-0407">Ion channel</keyword>
<dbReference type="PANTHER" id="PTHR18945">
    <property type="entry name" value="NEUROTRANSMITTER GATED ION CHANNEL"/>
    <property type="match status" value="1"/>
</dbReference>
<reference evidence="8" key="1">
    <citation type="submission" date="2021-05" db="EMBL/GenBank/DDBJ databases">
        <authorList>
            <person name="Tigano A."/>
        </authorList>
    </citation>
    <scope>NUCLEOTIDE SEQUENCE</scope>
</reference>
<dbReference type="OrthoDB" id="6097796at2759"/>
<keyword evidence="3 5" id="KW-1133">Transmembrane helix</keyword>
<keyword evidence="5" id="KW-0813">Transport</keyword>
<evidence type="ECO:0000256" key="1">
    <source>
        <dbReference type="ARBA" id="ARBA00004141"/>
    </source>
</evidence>
<dbReference type="SUPFAM" id="SSF63712">
    <property type="entry name" value="Nicotinic receptor ligand binding domain-like"/>
    <property type="match status" value="1"/>
</dbReference>
<organism evidence="8 9">
    <name type="scientific">Menidia menidia</name>
    <name type="common">Atlantic silverside</name>
    <dbReference type="NCBI Taxonomy" id="238744"/>
    <lineage>
        <taxon>Eukaryota</taxon>
        <taxon>Metazoa</taxon>
        <taxon>Chordata</taxon>
        <taxon>Craniata</taxon>
        <taxon>Vertebrata</taxon>
        <taxon>Euteleostomi</taxon>
        <taxon>Actinopterygii</taxon>
        <taxon>Neopterygii</taxon>
        <taxon>Teleostei</taxon>
        <taxon>Neoteleostei</taxon>
        <taxon>Acanthomorphata</taxon>
        <taxon>Ovalentaria</taxon>
        <taxon>Atherinomorphae</taxon>
        <taxon>Atheriniformes</taxon>
        <taxon>Atherinopsidae</taxon>
        <taxon>Menidiinae</taxon>
        <taxon>Menidia</taxon>
    </lineage>
</organism>
<dbReference type="Gene3D" id="2.70.170.10">
    <property type="entry name" value="Neurotransmitter-gated ion-channel ligand-binding domain"/>
    <property type="match status" value="1"/>
</dbReference>
<dbReference type="InterPro" id="IPR006201">
    <property type="entry name" value="Neur_channel"/>
</dbReference>
<dbReference type="InterPro" id="IPR036734">
    <property type="entry name" value="Neur_chan_lig-bd_sf"/>
</dbReference>
<evidence type="ECO:0000313" key="8">
    <source>
        <dbReference type="EMBL" id="CAG5972443.1"/>
    </source>
</evidence>
<dbReference type="SUPFAM" id="SSF90112">
    <property type="entry name" value="Neurotransmitter-gated ion-channel transmembrane pore"/>
    <property type="match status" value="1"/>
</dbReference>
<dbReference type="InterPro" id="IPR018000">
    <property type="entry name" value="Neurotransmitter_ion_chnl_CS"/>
</dbReference>
<dbReference type="InterPro" id="IPR036719">
    <property type="entry name" value="Neuro-gated_channel_TM_sf"/>
</dbReference>
<dbReference type="Proteomes" id="UP000677803">
    <property type="component" value="Unassembled WGS sequence"/>
</dbReference>
<sequence>MTVPRSILWIPDIAIQEDTSDVGTVLQDPFAVVYPSGLVKVSERKRLTYICQLDLFLFPFDHQRCNMTFESMSSDVQYIQITATGEEMTRKKPPGDFLKSQGEWKLKTIQSFEFLTVNVKASKSNLVYMVVFQRKPFLYIINLIMPLLFLLVLDLASFFIGEARGEKLNFKVTVLLSIFVLLLILQDILPSTEENLPMMDPALGPGATAVIA</sequence>
<dbReference type="AlphaFoldDB" id="A0A8S4BH80"/>
<dbReference type="Pfam" id="PF02931">
    <property type="entry name" value="Neur_chan_LBD"/>
    <property type="match status" value="1"/>
</dbReference>
<comment type="caution">
    <text evidence="5">Lacks conserved residue(s) required for the propagation of feature annotation.</text>
</comment>
<evidence type="ECO:0000256" key="4">
    <source>
        <dbReference type="ARBA" id="ARBA00023136"/>
    </source>
</evidence>
<dbReference type="PROSITE" id="PS00236">
    <property type="entry name" value="NEUROTR_ION_CHANNEL"/>
    <property type="match status" value="1"/>
</dbReference>
<comment type="caution">
    <text evidence="8">The sequence shown here is derived from an EMBL/GenBank/DDBJ whole genome shotgun (WGS) entry which is preliminary data.</text>
</comment>
<name>A0A8S4BH80_9TELE</name>
<feature type="domain" description="Neurotransmitter-gated ion-channel ligand-binding" evidence="6">
    <location>
        <begin position="2"/>
        <end position="136"/>
    </location>
</feature>
<accession>A0A8S4BH80</accession>
<dbReference type="GO" id="GO:0004888">
    <property type="term" value="F:transmembrane signaling receptor activity"/>
    <property type="evidence" value="ECO:0007669"/>
    <property type="project" value="InterPro"/>
</dbReference>
<dbReference type="PRINTS" id="PR00252">
    <property type="entry name" value="NRIONCHANNEL"/>
</dbReference>
<proteinExistence type="inferred from homology"/>
<evidence type="ECO:0000256" key="2">
    <source>
        <dbReference type="ARBA" id="ARBA00022692"/>
    </source>
</evidence>
<dbReference type="InterPro" id="IPR006029">
    <property type="entry name" value="Neurotrans-gated_channel_TM"/>
</dbReference>